<accession>A0A8J2PKY0</accession>
<gene>
    <name evidence="1" type="ORF">AFUS01_LOCUS29224</name>
</gene>
<sequence length="67" mass="7662">MPNSETFWLTSLVEKNPLNQYLIPAAYKESTVCGRKEPTTGVYVHRCTENCGFSIELWTLPCTSEFE</sequence>
<dbReference type="Proteomes" id="UP000708208">
    <property type="component" value="Unassembled WGS sequence"/>
</dbReference>
<evidence type="ECO:0000313" key="2">
    <source>
        <dbReference type="Proteomes" id="UP000708208"/>
    </source>
</evidence>
<keyword evidence="2" id="KW-1185">Reference proteome</keyword>
<reference evidence="1" key="1">
    <citation type="submission" date="2021-06" db="EMBL/GenBank/DDBJ databases">
        <authorList>
            <person name="Hodson N. C."/>
            <person name="Mongue J. A."/>
            <person name="Jaron S. K."/>
        </authorList>
    </citation>
    <scope>NUCLEOTIDE SEQUENCE</scope>
</reference>
<dbReference type="AlphaFoldDB" id="A0A8J2PKY0"/>
<comment type="caution">
    <text evidence="1">The sequence shown here is derived from an EMBL/GenBank/DDBJ whole genome shotgun (WGS) entry which is preliminary data.</text>
</comment>
<proteinExistence type="predicted"/>
<dbReference type="EMBL" id="CAJVCH010429443">
    <property type="protein sequence ID" value="CAG7818740.1"/>
    <property type="molecule type" value="Genomic_DNA"/>
</dbReference>
<protein>
    <submittedName>
        <fullName evidence="1">Uncharacterized protein</fullName>
    </submittedName>
</protein>
<evidence type="ECO:0000313" key="1">
    <source>
        <dbReference type="EMBL" id="CAG7818740.1"/>
    </source>
</evidence>
<name>A0A8J2PKY0_9HEXA</name>
<organism evidence="1 2">
    <name type="scientific">Allacma fusca</name>
    <dbReference type="NCBI Taxonomy" id="39272"/>
    <lineage>
        <taxon>Eukaryota</taxon>
        <taxon>Metazoa</taxon>
        <taxon>Ecdysozoa</taxon>
        <taxon>Arthropoda</taxon>
        <taxon>Hexapoda</taxon>
        <taxon>Collembola</taxon>
        <taxon>Symphypleona</taxon>
        <taxon>Sminthuridae</taxon>
        <taxon>Allacma</taxon>
    </lineage>
</organism>